<feature type="compositionally biased region" description="Basic and acidic residues" evidence="1">
    <location>
        <begin position="395"/>
        <end position="404"/>
    </location>
</feature>
<feature type="compositionally biased region" description="Acidic residues" evidence="1">
    <location>
        <begin position="264"/>
        <end position="277"/>
    </location>
</feature>
<feature type="compositionally biased region" description="Basic residues" evidence="1">
    <location>
        <begin position="281"/>
        <end position="293"/>
    </location>
</feature>
<feature type="region of interest" description="Disordered" evidence="1">
    <location>
        <begin position="229"/>
        <end position="416"/>
    </location>
</feature>
<feature type="compositionally biased region" description="Basic and acidic residues" evidence="1">
    <location>
        <begin position="138"/>
        <end position="150"/>
    </location>
</feature>
<evidence type="ECO:0000256" key="1">
    <source>
        <dbReference type="SAM" id="MobiDB-lite"/>
    </source>
</evidence>
<feature type="compositionally biased region" description="Low complexity" evidence="1">
    <location>
        <begin position="381"/>
        <end position="391"/>
    </location>
</feature>
<feature type="compositionally biased region" description="Basic and acidic residues" evidence="1">
    <location>
        <begin position="232"/>
        <end position="249"/>
    </location>
</feature>
<feature type="compositionally biased region" description="Low complexity" evidence="1">
    <location>
        <begin position="350"/>
        <end position="367"/>
    </location>
</feature>
<feature type="compositionally biased region" description="Polar residues" evidence="1">
    <location>
        <begin position="155"/>
        <end position="173"/>
    </location>
</feature>
<feature type="compositionally biased region" description="Polar residues" evidence="1">
    <location>
        <begin position="199"/>
        <end position="217"/>
    </location>
</feature>
<reference evidence="2" key="1">
    <citation type="submission" date="2020-09" db="EMBL/GenBank/DDBJ databases">
        <title>Comparative genome analyses of four rice-infecting Rhizoctonia solani isolates reveal extensive enrichment of homogalacturonan modification genes.</title>
        <authorList>
            <person name="Lee D.-Y."/>
            <person name="Jeon J."/>
            <person name="Kim K.-T."/>
            <person name="Cheong K."/>
            <person name="Song H."/>
            <person name="Choi G."/>
            <person name="Ko J."/>
            <person name="Opiyo S.O."/>
            <person name="Zuo S."/>
            <person name="Madhav S."/>
            <person name="Lee Y.-H."/>
            <person name="Wang G.-L."/>
        </authorList>
    </citation>
    <scope>NUCLEOTIDE SEQUENCE</scope>
    <source>
        <strain evidence="2">AG1-IA B2</strain>
    </source>
</reference>
<protein>
    <submittedName>
        <fullName evidence="2">Uncharacterized protein</fullName>
    </submittedName>
</protein>
<sequence>MPTNPSNIQAAQLKKLYEDRAKLNKMISMLEGNSSNENPVVPNHTVQLLGFTDFKKPGPKESFNVQVLSGLTNRMWGIFKAELRNIAVSQGVDTRLSINNQRTQQSIADTVTQMIISRPEIQQKISDPDCFTPASRSNKNENKDTGREMTEPGETENQATAPATVNSSSSSNQKLRRPKEKQASRVVDEDEDTEPPVQATASSNVESQEQIIPNNAEVNLDSNVNVIKRGLQPKEPKARPTAEDLHSIQEPDWSSPAKSPFAPQEDDMDSDEGEDCEITTRKKNKATASRKRKARDDDAVSEVEIPAPKKGKGETGAALKTPARTKLIKNFETPLPASPLHAARVTRAKTLSSQGTSSSTSIPTTKSVPAPVMSKAEIRKAATNKAAATRAANKKAKEDQDKVKGHNKSNARKGKK</sequence>
<feature type="region of interest" description="Disordered" evidence="1">
    <location>
        <begin position="120"/>
        <end position="217"/>
    </location>
</feature>
<name>A0A8H7M949_9AGAM</name>
<accession>A0A8H7M949</accession>
<dbReference type="EMBL" id="JACYCF010000001">
    <property type="protein sequence ID" value="KAF8761058.1"/>
    <property type="molecule type" value="Genomic_DNA"/>
</dbReference>
<evidence type="ECO:0000313" key="3">
    <source>
        <dbReference type="Proteomes" id="UP000614334"/>
    </source>
</evidence>
<dbReference type="Proteomes" id="UP000614334">
    <property type="component" value="Unassembled WGS sequence"/>
</dbReference>
<comment type="caution">
    <text evidence="2">The sequence shown here is derived from an EMBL/GenBank/DDBJ whole genome shotgun (WGS) entry which is preliminary data.</text>
</comment>
<gene>
    <name evidence="2" type="ORF">RHS01_00622</name>
</gene>
<dbReference type="AlphaFoldDB" id="A0A8H7M949"/>
<proteinExistence type="predicted"/>
<evidence type="ECO:0000313" key="2">
    <source>
        <dbReference type="EMBL" id="KAF8761058.1"/>
    </source>
</evidence>
<feature type="compositionally biased region" description="Basic residues" evidence="1">
    <location>
        <begin position="405"/>
        <end position="416"/>
    </location>
</feature>
<organism evidence="2 3">
    <name type="scientific">Rhizoctonia solani</name>
    <dbReference type="NCBI Taxonomy" id="456999"/>
    <lineage>
        <taxon>Eukaryota</taxon>
        <taxon>Fungi</taxon>
        <taxon>Dikarya</taxon>
        <taxon>Basidiomycota</taxon>
        <taxon>Agaricomycotina</taxon>
        <taxon>Agaricomycetes</taxon>
        <taxon>Cantharellales</taxon>
        <taxon>Ceratobasidiaceae</taxon>
        <taxon>Rhizoctonia</taxon>
    </lineage>
</organism>